<protein>
    <submittedName>
        <fullName evidence="1">Uncharacterized protein</fullName>
    </submittedName>
</protein>
<reference evidence="1" key="1">
    <citation type="submission" date="2014-11" db="EMBL/GenBank/DDBJ databases">
        <authorList>
            <person name="Amaro Gonzalez C."/>
        </authorList>
    </citation>
    <scope>NUCLEOTIDE SEQUENCE</scope>
</reference>
<dbReference type="AlphaFoldDB" id="A0A0E9P6S0"/>
<organism evidence="1">
    <name type="scientific">Anguilla anguilla</name>
    <name type="common">European freshwater eel</name>
    <name type="synonym">Muraena anguilla</name>
    <dbReference type="NCBI Taxonomy" id="7936"/>
    <lineage>
        <taxon>Eukaryota</taxon>
        <taxon>Metazoa</taxon>
        <taxon>Chordata</taxon>
        <taxon>Craniata</taxon>
        <taxon>Vertebrata</taxon>
        <taxon>Euteleostomi</taxon>
        <taxon>Actinopterygii</taxon>
        <taxon>Neopterygii</taxon>
        <taxon>Teleostei</taxon>
        <taxon>Anguilliformes</taxon>
        <taxon>Anguillidae</taxon>
        <taxon>Anguilla</taxon>
    </lineage>
</organism>
<name>A0A0E9P6S0_ANGAN</name>
<accession>A0A0E9P6S0</accession>
<sequence length="42" mass="4916">MVSDSDNVIKQRRKLRSETNKFARKNYINIYIAICSGVDCHQ</sequence>
<evidence type="ECO:0000313" key="1">
    <source>
        <dbReference type="EMBL" id="JAG99592.1"/>
    </source>
</evidence>
<reference evidence="1" key="2">
    <citation type="journal article" date="2015" name="Fish Shellfish Immunol.">
        <title>Early steps in the European eel (Anguilla anguilla)-Vibrio vulnificus interaction in the gills: Role of the RtxA13 toxin.</title>
        <authorList>
            <person name="Callol A."/>
            <person name="Pajuelo D."/>
            <person name="Ebbesson L."/>
            <person name="Teles M."/>
            <person name="MacKenzie S."/>
            <person name="Amaro C."/>
        </authorList>
    </citation>
    <scope>NUCLEOTIDE SEQUENCE</scope>
</reference>
<proteinExistence type="predicted"/>
<dbReference type="EMBL" id="GBXM01108984">
    <property type="protein sequence ID" value="JAG99592.1"/>
    <property type="molecule type" value="Transcribed_RNA"/>
</dbReference>